<evidence type="ECO:0000313" key="4">
    <source>
        <dbReference type="Proteomes" id="UP000694523"/>
    </source>
</evidence>
<dbReference type="PANTHER" id="PTHR19307:SF13">
    <property type="entry name" value="TUMOR PROTEIN D54"/>
    <property type="match status" value="1"/>
</dbReference>
<keyword evidence="2" id="KW-0175">Coiled coil</keyword>
<dbReference type="Pfam" id="PF04201">
    <property type="entry name" value="TPD52"/>
    <property type="match status" value="1"/>
</dbReference>
<dbReference type="InterPro" id="IPR007327">
    <property type="entry name" value="TPD52"/>
</dbReference>
<sequence>DKWTLQGFSTPDSSKYDKVIPKTMHTMSVHFGLVKVEDEIQTLQQVLVAKEKYAADIRRQLGLSPLANIKQNLSKGWQDVQTSSPYLRTKESFTYVGHVTSTAMSNVGEAITRRLAEMRYHKLPGDFLNVF</sequence>
<organism evidence="3 4">
    <name type="scientific">Neogobius melanostomus</name>
    <name type="common">round goby</name>
    <dbReference type="NCBI Taxonomy" id="47308"/>
    <lineage>
        <taxon>Eukaryota</taxon>
        <taxon>Metazoa</taxon>
        <taxon>Chordata</taxon>
        <taxon>Craniata</taxon>
        <taxon>Vertebrata</taxon>
        <taxon>Euteleostomi</taxon>
        <taxon>Actinopterygii</taxon>
        <taxon>Neopterygii</taxon>
        <taxon>Teleostei</taxon>
        <taxon>Neoteleostei</taxon>
        <taxon>Acanthomorphata</taxon>
        <taxon>Gobiaria</taxon>
        <taxon>Gobiiformes</taxon>
        <taxon>Gobioidei</taxon>
        <taxon>Gobiidae</taxon>
        <taxon>Benthophilinae</taxon>
        <taxon>Neogobiini</taxon>
        <taxon>Neogobius</taxon>
    </lineage>
</organism>
<reference evidence="3" key="1">
    <citation type="submission" date="2025-08" db="UniProtKB">
        <authorList>
            <consortium name="Ensembl"/>
        </authorList>
    </citation>
    <scope>IDENTIFICATION</scope>
</reference>
<accession>A0A8C6SY59</accession>
<dbReference type="Proteomes" id="UP000694523">
    <property type="component" value="Unplaced"/>
</dbReference>
<dbReference type="Ensembl" id="ENSNMLT00000015154.1">
    <property type="protein sequence ID" value="ENSNMLP00000013467.1"/>
    <property type="gene ID" value="ENSNMLG00000009034.1"/>
</dbReference>
<evidence type="ECO:0000256" key="2">
    <source>
        <dbReference type="ARBA" id="ARBA00023054"/>
    </source>
</evidence>
<dbReference type="GO" id="GO:0005737">
    <property type="term" value="C:cytoplasm"/>
    <property type="evidence" value="ECO:0007669"/>
    <property type="project" value="TreeGrafter"/>
</dbReference>
<evidence type="ECO:0000256" key="1">
    <source>
        <dbReference type="ARBA" id="ARBA00005702"/>
    </source>
</evidence>
<name>A0A8C6SY59_9GOBI</name>
<proteinExistence type="inferred from homology"/>
<dbReference type="PANTHER" id="PTHR19307">
    <property type="entry name" value="TUMOR PROTEIN D52"/>
    <property type="match status" value="1"/>
</dbReference>
<protein>
    <submittedName>
        <fullName evidence="3">Tpd52 like 2a</fullName>
    </submittedName>
</protein>
<reference evidence="3" key="2">
    <citation type="submission" date="2025-09" db="UniProtKB">
        <authorList>
            <consortium name="Ensembl"/>
        </authorList>
    </citation>
    <scope>IDENTIFICATION</scope>
</reference>
<keyword evidence="4" id="KW-1185">Reference proteome</keyword>
<comment type="similarity">
    <text evidence="1">Belongs to the TPD52 family.</text>
</comment>
<evidence type="ECO:0000313" key="3">
    <source>
        <dbReference type="Ensembl" id="ENSNMLP00000013467.1"/>
    </source>
</evidence>
<dbReference type="AlphaFoldDB" id="A0A8C6SY59"/>